<organism evidence="1 2">
    <name type="scientific">Pistacia atlantica</name>
    <dbReference type="NCBI Taxonomy" id="434234"/>
    <lineage>
        <taxon>Eukaryota</taxon>
        <taxon>Viridiplantae</taxon>
        <taxon>Streptophyta</taxon>
        <taxon>Embryophyta</taxon>
        <taxon>Tracheophyta</taxon>
        <taxon>Spermatophyta</taxon>
        <taxon>Magnoliopsida</taxon>
        <taxon>eudicotyledons</taxon>
        <taxon>Gunneridae</taxon>
        <taxon>Pentapetalae</taxon>
        <taxon>rosids</taxon>
        <taxon>malvids</taxon>
        <taxon>Sapindales</taxon>
        <taxon>Anacardiaceae</taxon>
        <taxon>Pistacia</taxon>
    </lineage>
</organism>
<evidence type="ECO:0000313" key="1">
    <source>
        <dbReference type="EMBL" id="KAJ0087487.1"/>
    </source>
</evidence>
<comment type="caution">
    <text evidence="1">The sequence shown here is derived from an EMBL/GenBank/DDBJ whole genome shotgun (WGS) entry which is preliminary data.</text>
</comment>
<gene>
    <name evidence="1" type="ORF">Patl1_06987</name>
</gene>
<keyword evidence="2" id="KW-1185">Reference proteome</keyword>
<evidence type="ECO:0000313" key="2">
    <source>
        <dbReference type="Proteomes" id="UP001164250"/>
    </source>
</evidence>
<reference evidence="2" key="1">
    <citation type="journal article" date="2023" name="G3 (Bethesda)">
        <title>Genome assembly and association tests identify interacting loci associated with vigor, precocity, and sex in interspecific pistachio rootstocks.</title>
        <authorList>
            <person name="Palmer W."/>
            <person name="Jacygrad E."/>
            <person name="Sagayaradj S."/>
            <person name="Cavanaugh K."/>
            <person name="Han R."/>
            <person name="Bertier L."/>
            <person name="Beede B."/>
            <person name="Kafkas S."/>
            <person name="Golino D."/>
            <person name="Preece J."/>
            <person name="Michelmore R."/>
        </authorList>
    </citation>
    <scope>NUCLEOTIDE SEQUENCE [LARGE SCALE GENOMIC DNA]</scope>
</reference>
<accession>A0ACC1ALD0</accession>
<name>A0ACC1ALD0_9ROSI</name>
<sequence length="38" mass="4348">MSLFVEADKAQDIGSKRGKLSVEDLQYLIKKDLPKLNR</sequence>
<proteinExistence type="predicted"/>
<protein>
    <submittedName>
        <fullName evidence="1">Uncharacterized protein</fullName>
    </submittedName>
</protein>
<dbReference type="Proteomes" id="UP001164250">
    <property type="component" value="Chromosome 10"/>
</dbReference>
<dbReference type="EMBL" id="CM047906">
    <property type="protein sequence ID" value="KAJ0087487.1"/>
    <property type="molecule type" value="Genomic_DNA"/>
</dbReference>